<evidence type="ECO:0000313" key="1">
    <source>
        <dbReference type="EMBL" id="KAJ7571604.1"/>
    </source>
</evidence>
<accession>A0ACC2EYH5</accession>
<organism evidence="1 2">
    <name type="scientific">Diphasiastrum complanatum</name>
    <name type="common">Issler's clubmoss</name>
    <name type="synonym">Lycopodium complanatum</name>
    <dbReference type="NCBI Taxonomy" id="34168"/>
    <lineage>
        <taxon>Eukaryota</taxon>
        <taxon>Viridiplantae</taxon>
        <taxon>Streptophyta</taxon>
        <taxon>Embryophyta</taxon>
        <taxon>Tracheophyta</taxon>
        <taxon>Lycopodiopsida</taxon>
        <taxon>Lycopodiales</taxon>
        <taxon>Lycopodiaceae</taxon>
        <taxon>Lycopodioideae</taxon>
        <taxon>Diphasiastrum</taxon>
    </lineage>
</organism>
<name>A0ACC2EYH5_DIPCM</name>
<keyword evidence="2" id="KW-1185">Reference proteome</keyword>
<proteinExistence type="predicted"/>
<gene>
    <name evidence="1" type="ORF">O6H91_01G168600</name>
</gene>
<reference evidence="2" key="1">
    <citation type="journal article" date="2024" name="Proc. Natl. Acad. Sci. U.S.A.">
        <title>Extraordinary preservation of gene collinearity over three hundred million years revealed in homosporous lycophytes.</title>
        <authorList>
            <person name="Li C."/>
            <person name="Wickell D."/>
            <person name="Kuo L.Y."/>
            <person name="Chen X."/>
            <person name="Nie B."/>
            <person name="Liao X."/>
            <person name="Peng D."/>
            <person name="Ji J."/>
            <person name="Jenkins J."/>
            <person name="Williams M."/>
            <person name="Shu S."/>
            <person name="Plott C."/>
            <person name="Barry K."/>
            <person name="Rajasekar S."/>
            <person name="Grimwood J."/>
            <person name="Han X."/>
            <person name="Sun S."/>
            <person name="Hou Z."/>
            <person name="He W."/>
            <person name="Dai G."/>
            <person name="Sun C."/>
            <person name="Schmutz J."/>
            <person name="Leebens-Mack J.H."/>
            <person name="Li F.W."/>
            <person name="Wang L."/>
        </authorList>
    </citation>
    <scope>NUCLEOTIDE SEQUENCE [LARGE SCALE GENOMIC DNA]</scope>
    <source>
        <strain evidence="2">cv. PW_Plant_1</strain>
    </source>
</reference>
<dbReference type="EMBL" id="CM055092">
    <property type="protein sequence ID" value="KAJ7571604.1"/>
    <property type="molecule type" value="Genomic_DNA"/>
</dbReference>
<comment type="caution">
    <text evidence="1">The sequence shown here is derived from an EMBL/GenBank/DDBJ whole genome shotgun (WGS) entry which is preliminary data.</text>
</comment>
<evidence type="ECO:0000313" key="2">
    <source>
        <dbReference type="Proteomes" id="UP001162992"/>
    </source>
</evidence>
<protein>
    <submittedName>
        <fullName evidence="1">Uncharacterized protein</fullName>
    </submittedName>
</protein>
<sequence>MATSTLSLHPHNLHLKNCPPFSCEVDRILSSKQNPQYGERCAPEKHNELSSQSSSIPFDSISRPLYDAHSFQQQSHKQIICTKIGRPELKNLNIFLSFKPFCIV</sequence>
<dbReference type="Proteomes" id="UP001162992">
    <property type="component" value="Chromosome 1"/>
</dbReference>